<dbReference type="GO" id="GO:0098797">
    <property type="term" value="C:plasma membrane protein complex"/>
    <property type="evidence" value="ECO:0007669"/>
    <property type="project" value="TreeGrafter"/>
</dbReference>
<feature type="transmembrane region" description="Helical" evidence="7">
    <location>
        <begin position="358"/>
        <end position="382"/>
    </location>
</feature>
<evidence type="ECO:0000313" key="9">
    <source>
        <dbReference type="EMBL" id="UUO69573.1"/>
    </source>
</evidence>
<evidence type="ECO:0000256" key="2">
    <source>
        <dbReference type="ARBA" id="ARBA00005236"/>
    </source>
</evidence>
<sequence>MVSLLDRKLLRDIGAMRGQVLTIALLVAAGVAVFIGSVSTYESLNAAVERFYAAARFPQVFVSLKRAPLSIVPQLEAIAGVATVEPRIVREVIVDWPAAAQPVSARMVSLSRAGDERLARLHLRRGAAPEPGSARAAAINEAFAEINGVNPGDDVRVLLNGKVEAFHVSGIALSPEYVYAVKPGLPIPDDRLYAILWVDRSAAEAAFDMKAAFNDAVISLAPGTDPKPVIDELDRLLEQYGSVGAVQRRDQPSNRFLEDELNQQKVMSITIPFIFFGVAAFLLNSALGRIVVVQREQIAALKALGFPTSALTVHYLKLILVIVLIGSALGIGAGWSFGKAMIASYQSFFRLPDLPFRLTPWSLALGIAISLAAASLGVLTALRQVVRLAPAVAMRPAAPLGFRRSWIEALLPSNAIRSRLLMILRNTAGRPLRSLLTVAGVAFAVPMMVLGIFWRDAINEMIDLQFNLVERGNTTVTFPHPMDRTIMRDLAREPGVLAVEGQRIVPVRLRAGQQSYLTSVIGLSAGDELRRPHDAMLRPIAVSPDGITLTRRLAERLDAKAGDVLTVEAMEGRRRKRDLPVSAIVDEAIGMASYMEIETLNRFTGEGAVISAASLYVEPTAMMALGQRFKSLPTIESVTMKAYALSSFMEKIASLVFVTAGILAAFATIITVGVVYNSARISLQERAWELASLRVLGFTRGEVASILFAEFAIEIVLGILIGLPLSHAVIGLIARFHSNESFQIPAVIAPQTNLIAVGVVIVAAAASARIVKGRVDRIDLVAALKTRE</sequence>
<protein>
    <submittedName>
        <fullName evidence="9">ABC transporter permease</fullName>
    </submittedName>
</protein>
<gene>
    <name evidence="9" type="ORF">DCM83_10335</name>
</gene>
<dbReference type="PANTHER" id="PTHR30489">
    <property type="entry name" value="LIPOPROTEIN-RELEASING SYSTEM TRANSMEMBRANE PROTEIN LOLE"/>
    <property type="match status" value="1"/>
</dbReference>
<evidence type="ECO:0000313" key="10">
    <source>
        <dbReference type="Proteomes" id="UP001058872"/>
    </source>
</evidence>
<feature type="domain" description="ABC3 transporter permease C-terminal" evidence="8">
    <location>
        <begin position="662"/>
        <end position="767"/>
    </location>
</feature>
<dbReference type="InterPro" id="IPR003838">
    <property type="entry name" value="ABC3_permease_C"/>
</dbReference>
<evidence type="ECO:0000256" key="3">
    <source>
        <dbReference type="ARBA" id="ARBA00022475"/>
    </source>
</evidence>
<evidence type="ECO:0000259" key="8">
    <source>
        <dbReference type="Pfam" id="PF02687"/>
    </source>
</evidence>
<dbReference type="GO" id="GO:0044874">
    <property type="term" value="P:lipoprotein localization to outer membrane"/>
    <property type="evidence" value="ECO:0007669"/>
    <property type="project" value="TreeGrafter"/>
</dbReference>
<name>A0AAE9NHE3_9BRAD</name>
<dbReference type="Proteomes" id="UP001058872">
    <property type="component" value="Chromosome"/>
</dbReference>
<evidence type="ECO:0000256" key="7">
    <source>
        <dbReference type="SAM" id="Phobius"/>
    </source>
</evidence>
<feature type="transmembrane region" description="Helical" evidence="7">
    <location>
        <begin position="20"/>
        <end position="41"/>
    </location>
</feature>
<organism evidence="9 10">
    <name type="scientific">Bradyrhizobium betae</name>
    <dbReference type="NCBI Taxonomy" id="244734"/>
    <lineage>
        <taxon>Bacteria</taxon>
        <taxon>Pseudomonadati</taxon>
        <taxon>Pseudomonadota</taxon>
        <taxon>Alphaproteobacteria</taxon>
        <taxon>Hyphomicrobiales</taxon>
        <taxon>Nitrobacteraceae</taxon>
        <taxon>Bradyrhizobium</taxon>
    </lineage>
</organism>
<dbReference type="AlphaFoldDB" id="A0AAE9NHE3"/>
<dbReference type="InterPro" id="IPR051447">
    <property type="entry name" value="Lipoprotein-release_system"/>
</dbReference>
<keyword evidence="4 7" id="KW-0812">Transmembrane</keyword>
<feature type="transmembrane region" description="Helical" evidence="7">
    <location>
        <begin position="715"/>
        <end position="734"/>
    </location>
</feature>
<feature type="transmembrane region" description="Helical" evidence="7">
    <location>
        <begin position="652"/>
        <end position="676"/>
    </location>
</feature>
<evidence type="ECO:0000256" key="5">
    <source>
        <dbReference type="ARBA" id="ARBA00022989"/>
    </source>
</evidence>
<dbReference type="PANTHER" id="PTHR30489:SF0">
    <property type="entry name" value="LIPOPROTEIN-RELEASING SYSTEM TRANSMEMBRANE PROTEIN LOLE"/>
    <property type="match status" value="1"/>
</dbReference>
<proteinExistence type="inferred from homology"/>
<accession>A0AAE9NHE3</accession>
<keyword evidence="5 7" id="KW-1133">Transmembrane helix</keyword>
<evidence type="ECO:0000256" key="4">
    <source>
        <dbReference type="ARBA" id="ARBA00022692"/>
    </source>
</evidence>
<evidence type="ECO:0000256" key="1">
    <source>
        <dbReference type="ARBA" id="ARBA00004651"/>
    </source>
</evidence>
<keyword evidence="3" id="KW-1003">Cell membrane</keyword>
<keyword evidence="6 7" id="KW-0472">Membrane</keyword>
<reference evidence="9" key="1">
    <citation type="submission" date="2018-04" db="EMBL/GenBank/DDBJ databases">
        <title>Genomes of Endosymbiotic and Endophytic Bradyrhizobium Publication status.</title>
        <authorList>
            <person name="Guha S."/>
            <person name="Jorrin B."/>
            <person name="Sarkar M."/>
            <person name="Poole P.S."/>
            <person name="DasGupta M."/>
        </authorList>
    </citation>
    <scope>NUCLEOTIDE SEQUENCE</scope>
    <source>
        <strain evidence="9">WBOS16</strain>
    </source>
</reference>
<evidence type="ECO:0000256" key="6">
    <source>
        <dbReference type="ARBA" id="ARBA00023136"/>
    </source>
</evidence>
<feature type="transmembrane region" description="Helical" evidence="7">
    <location>
        <begin position="754"/>
        <end position="771"/>
    </location>
</feature>
<feature type="domain" description="ABC3 transporter permease C-terminal" evidence="8">
    <location>
        <begin position="270"/>
        <end position="389"/>
    </location>
</feature>
<feature type="transmembrane region" description="Helical" evidence="7">
    <location>
        <begin position="313"/>
        <end position="338"/>
    </location>
</feature>
<comment type="similarity">
    <text evidence="2">Belongs to the ABC-4 integral membrane protein family. LolC/E subfamily.</text>
</comment>
<comment type="subcellular location">
    <subcellularLocation>
        <location evidence="1">Cell membrane</location>
        <topology evidence="1">Multi-pass membrane protein</topology>
    </subcellularLocation>
</comment>
<dbReference type="Pfam" id="PF02687">
    <property type="entry name" value="FtsX"/>
    <property type="match status" value="2"/>
</dbReference>
<feature type="transmembrane region" description="Helical" evidence="7">
    <location>
        <begin position="271"/>
        <end position="292"/>
    </location>
</feature>
<dbReference type="EMBL" id="CP028989">
    <property type="protein sequence ID" value="UUO69573.1"/>
    <property type="molecule type" value="Genomic_DNA"/>
</dbReference>
<feature type="transmembrane region" description="Helical" evidence="7">
    <location>
        <begin position="435"/>
        <end position="454"/>
    </location>
</feature>